<dbReference type="InterPro" id="IPR002625">
    <property type="entry name" value="Smr_dom"/>
</dbReference>
<dbReference type="EMBL" id="AHKC01009872">
    <property type="protein sequence ID" value="EKF32368.1"/>
    <property type="molecule type" value="Genomic_DNA"/>
</dbReference>
<feature type="zinc finger region" description="C3H1-type" evidence="4">
    <location>
        <begin position="179"/>
        <end position="206"/>
    </location>
</feature>
<dbReference type="InterPro" id="IPR052772">
    <property type="entry name" value="Endo/PolyKinase_Domain-Protein"/>
</dbReference>
<keyword evidence="6" id="KW-1133">Transmembrane helix</keyword>
<dbReference type="SMART" id="SM01162">
    <property type="entry name" value="DUF1771"/>
    <property type="match status" value="1"/>
</dbReference>
<evidence type="ECO:0000259" key="8">
    <source>
        <dbReference type="PROSITE" id="PS50103"/>
    </source>
</evidence>
<dbReference type="PROSITE" id="PS50030">
    <property type="entry name" value="UBA"/>
    <property type="match status" value="1"/>
</dbReference>
<comment type="caution">
    <text evidence="10">The sequence shown here is derived from an EMBL/GenBank/DDBJ whole genome shotgun (WGS) entry which is preliminary data.</text>
</comment>
<evidence type="ECO:0000256" key="3">
    <source>
        <dbReference type="ARBA" id="ARBA00022833"/>
    </source>
</evidence>
<evidence type="ECO:0000313" key="10">
    <source>
        <dbReference type="EMBL" id="EKF32368.1"/>
    </source>
</evidence>
<gene>
    <name evidence="10" type="ORF">MOQ_003782</name>
</gene>
<dbReference type="Gene3D" id="1.10.8.10">
    <property type="entry name" value="DNA helicase RuvA subunit, C-terminal domain"/>
    <property type="match status" value="1"/>
</dbReference>
<keyword evidence="11" id="KW-1185">Reference proteome</keyword>
<keyword evidence="6" id="KW-0472">Membrane</keyword>
<dbReference type="GO" id="GO:0005634">
    <property type="term" value="C:nucleus"/>
    <property type="evidence" value="ECO:0007669"/>
    <property type="project" value="TreeGrafter"/>
</dbReference>
<dbReference type="SMART" id="SM00546">
    <property type="entry name" value="CUE"/>
    <property type="match status" value="3"/>
</dbReference>
<dbReference type="Pfam" id="PF08590">
    <property type="entry name" value="DUF1771"/>
    <property type="match status" value="1"/>
</dbReference>
<dbReference type="Gene3D" id="4.10.1000.10">
    <property type="entry name" value="Zinc finger, CCCH-type"/>
    <property type="match status" value="1"/>
</dbReference>
<feature type="transmembrane region" description="Helical" evidence="6">
    <location>
        <begin position="53"/>
        <end position="70"/>
    </location>
</feature>
<dbReference type="SUPFAM" id="SSF90229">
    <property type="entry name" value="CCCH zinc finger"/>
    <property type="match status" value="1"/>
</dbReference>
<evidence type="ECO:0000256" key="4">
    <source>
        <dbReference type="PROSITE-ProRule" id="PRU00723"/>
    </source>
</evidence>
<organism evidence="10 11">
    <name type="scientific">Trypanosoma cruzi marinkellei</name>
    <dbReference type="NCBI Taxonomy" id="85056"/>
    <lineage>
        <taxon>Eukaryota</taxon>
        <taxon>Discoba</taxon>
        <taxon>Euglenozoa</taxon>
        <taxon>Kinetoplastea</taxon>
        <taxon>Metakinetoplastina</taxon>
        <taxon>Trypanosomatida</taxon>
        <taxon>Trypanosomatidae</taxon>
        <taxon>Trypanosoma</taxon>
        <taxon>Schizotrypanum</taxon>
    </lineage>
</organism>
<dbReference type="InterPro" id="IPR015940">
    <property type="entry name" value="UBA"/>
</dbReference>
<dbReference type="SUPFAM" id="SSF160443">
    <property type="entry name" value="SMR domain-like"/>
    <property type="match status" value="1"/>
</dbReference>
<proteinExistence type="predicted"/>
<name>K2MB28_TRYCR</name>
<evidence type="ECO:0000256" key="5">
    <source>
        <dbReference type="SAM" id="MobiDB-lite"/>
    </source>
</evidence>
<feature type="region of interest" description="Disordered" evidence="5">
    <location>
        <begin position="450"/>
        <end position="470"/>
    </location>
</feature>
<sequence>MTQFRRALLLCLWRRLHHNHPASLKRKKKTAANEACMYVWECGTARNRHNNRFLCFFPFLFFFSLFSFFFHCGMRHLQENIGRLQSCGFSKTKSTQALKDAGNNFDLALRILKKQEEQQQEQQKQKQRLQSNAARPPAEKPAPDDSEMEMAIAPPKEKKHPCIVQYKKCRYGEFCLLRDLPGDVCINHFMGNCAFADSCKRRHYVDGVDIRAARRPEARDETIKLQTGVIIKLDKVDGHHLLVGRPVERDVEPNADTTGLVGEPPPPSRFNLIQGSEPTHTDPYPSGWQMQSTLSASVVQAPRPFLEAVRKPPSKQNTTPSTLVQGTNGLSALSPATTATAATAVSPSQKGKHPCIFQFGSCKYGKNCNHADRDEDVCVFFLNGRCNRGSTCPYRHENNAEFLRRAKPQVFGIVLSDEIDLRDTTMKPEEMQKKYEETLQIRQQQQQQQQQKQYQRKQKQEEEGQESWMQAPWERQQAVHLSSFLPDLGSDVECCSGDEQRTLQEDDDGRLDDLELNALVVLIEAFPATEPRLLLHALRSANGDVDLVADTLSKLDGFETVEDVVAYLWKERIEEEASLEQTKTQSADESLLTLCSLFPALDVPSIAAVLGKCNGDYAEAYGILLCSTENITRQDFGNCWNGNLKQSDEFRLQKLCKMFPAVPKEVVRSTFGAAGGDAEETISALNAMMKDMLKLETETAAAFAPVPASKNQKLEEPPSHFLRPSATRDEIQKFYEEVDEELRKLGDWRRVREQAYIVNSCRIRVMSQATQAYKRGDGKTAKTLSRHGKQLGAEYVHLNRIAMIALERERLAKDPASTLDLHGFHVDEAVEVLRRRVQLCVQKGIRRLTIVIGSGQHSRRGHSTIYPVVLKQLKEDPELEGFVKLKSVKPAYLEVDIVLRDR</sequence>
<dbReference type="InterPro" id="IPR009060">
    <property type="entry name" value="UBA-like_sf"/>
</dbReference>
<evidence type="ECO:0000256" key="2">
    <source>
        <dbReference type="ARBA" id="ARBA00022771"/>
    </source>
</evidence>
<feature type="region of interest" description="Disordered" evidence="5">
    <location>
        <begin position="116"/>
        <end position="146"/>
    </location>
</feature>
<feature type="zinc finger region" description="C3H1-type" evidence="4">
    <location>
        <begin position="372"/>
        <end position="399"/>
    </location>
</feature>
<dbReference type="OrthoDB" id="3231855at2759"/>
<feature type="domain" description="UBA" evidence="7">
    <location>
        <begin position="76"/>
        <end position="115"/>
    </location>
</feature>
<dbReference type="Gene3D" id="3.30.1370.110">
    <property type="match status" value="1"/>
</dbReference>
<dbReference type="PANTHER" id="PTHR46535">
    <property type="entry name" value="NEDD4-BINDING PROTEIN 2"/>
    <property type="match status" value="1"/>
</dbReference>
<dbReference type="GO" id="GO:0043130">
    <property type="term" value="F:ubiquitin binding"/>
    <property type="evidence" value="ECO:0007669"/>
    <property type="project" value="InterPro"/>
</dbReference>
<keyword evidence="6" id="KW-0812">Transmembrane</keyword>
<dbReference type="PANTHER" id="PTHR46535:SF1">
    <property type="entry name" value="NEDD4-BINDING PROTEIN 2"/>
    <property type="match status" value="1"/>
</dbReference>
<dbReference type="GO" id="GO:0004519">
    <property type="term" value="F:endonuclease activity"/>
    <property type="evidence" value="ECO:0007669"/>
    <property type="project" value="TreeGrafter"/>
</dbReference>
<dbReference type="CDD" id="cd14279">
    <property type="entry name" value="CUE"/>
    <property type="match status" value="3"/>
</dbReference>
<evidence type="ECO:0000259" key="7">
    <source>
        <dbReference type="PROSITE" id="PS50030"/>
    </source>
</evidence>
<dbReference type="PROSITE" id="PS50828">
    <property type="entry name" value="SMR"/>
    <property type="match status" value="1"/>
</dbReference>
<evidence type="ECO:0000313" key="11">
    <source>
        <dbReference type="Proteomes" id="UP000007350"/>
    </source>
</evidence>
<dbReference type="SMART" id="SM00356">
    <property type="entry name" value="ZnF_C3H1"/>
    <property type="match status" value="3"/>
</dbReference>
<dbReference type="PROSITE" id="PS50103">
    <property type="entry name" value="ZF_C3H1"/>
    <property type="match status" value="2"/>
</dbReference>
<evidence type="ECO:0000259" key="9">
    <source>
        <dbReference type="PROSITE" id="PS50828"/>
    </source>
</evidence>
<keyword evidence="3 4" id="KW-0862">Zinc</keyword>
<dbReference type="InterPro" id="IPR003892">
    <property type="entry name" value="CUE"/>
</dbReference>
<dbReference type="InterPro" id="IPR013899">
    <property type="entry name" value="DUF1771"/>
</dbReference>
<dbReference type="GO" id="GO:0008270">
    <property type="term" value="F:zinc ion binding"/>
    <property type="evidence" value="ECO:0007669"/>
    <property type="project" value="UniProtKB-KW"/>
</dbReference>
<feature type="domain" description="C3H1-type" evidence="8">
    <location>
        <begin position="372"/>
        <end position="399"/>
    </location>
</feature>
<dbReference type="InterPro" id="IPR036855">
    <property type="entry name" value="Znf_CCCH_sf"/>
</dbReference>
<dbReference type="InterPro" id="IPR036063">
    <property type="entry name" value="Smr_dom_sf"/>
</dbReference>
<accession>K2MB28</accession>
<evidence type="ECO:0000256" key="1">
    <source>
        <dbReference type="ARBA" id="ARBA00022723"/>
    </source>
</evidence>
<feature type="domain" description="C3H1-type" evidence="8">
    <location>
        <begin position="179"/>
        <end position="206"/>
    </location>
</feature>
<dbReference type="Pfam" id="PF01713">
    <property type="entry name" value="Smr"/>
    <property type="match status" value="1"/>
</dbReference>
<dbReference type="InterPro" id="IPR000571">
    <property type="entry name" value="Znf_CCCH"/>
</dbReference>
<dbReference type="Proteomes" id="UP000007350">
    <property type="component" value="Unassembled WGS sequence"/>
</dbReference>
<protein>
    <submittedName>
        <fullName evidence="10">Uncharacterized protein</fullName>
    </submittedName>
</protein>
<evidence type="ECO:0000256" key="6">
    <source>
        <dbReference type="SAM" id="Phobius"/>
    </source>
</evidence>
<dbReference type="SMART" id="SM00463">
    <property type="entry name" value="SMR"/>
    <property type="match status" value="1"/>
</dbReference>
<feature type="domain" description="Smr" evidence="9">
    <location>
        <begin position="819"/>
        <end position="882"/>
    </location>
</feature>
<dbReference type="SUPFAM" id="SSF46934">
    <property type="entry name" value="UBA-like"/>
    <property type="match status" value="2"/>
</dbReference>
<reference evidence="10 11" key="1">
    <citation type="journal article" date="2012" name="BMC Genomics">
        <title>Comparative genomic analysis of human infective Trypanosoma cruzi lineages with the bat-restricted subspecies T. cruzi marinkellei.</title>
        <authorList>
            <person name="Franzen O."/>
            <person name="Talavera-Lopez C."/>
            <person name="Ochaya S."/>
            <person name="Butler C.E."/>
            <person name="Messenger L.A."/>
            <person name="Lewis M.D."/>
            <person name="Llewellyn M.S."/>
            <person name="Marinkelle C.J."/>
            <person name="Tyler K.M."/>
            <person name="Miles M.A."/>
            <person name="Andersson B."/>
        </authorList>
    </citation>
    <scope>NUCLEOTIDE SEQUENCE [LARGE SCALE GENOMIC DNA]</scope>
    <source>
        <strain evidence="10 11">B7</strain>
    </source>
</reference>
<keyword evidence="1 4" id="KW-0479">Metal-binding</keyword>
<keyword evidence="2 4" id="KW-0863">Zinc-finger</keyword>
<dbReference type="AlphaFoldDB" id="K2MB28"/>